<dbReference type="PANTHER" id="PTHR43072:SF23">
    <property type="entry name" value="UPF0039 PROTEIN C11D3.02C"/>
    <property type="match status" value="1"/>
</dbReference>
<evidence type="ECO:0000313" key="6">
    <source>
        <dbReference type="EMBL" id="MBE3640061.1"/>
    </source>
</evidence>
<keyword evidence="2" id="KW-0012">Acyltransferase</keyword>
<dbReference type="CDD" id="cd04301">
    <property type="entry name" value="NAT_SF"/>
    <property type="match status" value="1"/>
</dbReference>
<evidence type="ECO:0000259" key="5">
    <source>
        <dbReference type="PROSITE" id="PS51186"/>
    </source>
</evidence>
<feature type="domain" description="N-acetyltransferase" evidence="5">
    <location>
        <begin position="1"/>
        <end position="164"/>
    </location>
</feature>
<evidence type="ECO:0000256" key="4">
    <source>
        <dbReference type="ARBA" id="ARBA00051334"/>
    </source>
</evidence>
<dbReference type="Proteomes" id="UP000609121">
    <property type="component" value="Unassembled WGS sequence"/>
</dbReference>
<dbReference type="PANTHER" id="PTHR43072">
    <property type="entry name" value="N-ACETYLTRANSFERASE"/>
    <property type="match status" value="1"/>
</dbReference>
<dbReference type="SUPFAM" id="SSF55729">
    <property type="entry name" value="Acyl-CoA N-acyltransferases (Nat)"/>
    <property type="match status" value="1"/>
</dbReference>
<dbReference type="GO" id="GO:0016747">
    <property type="term" value="F:acyltransferase activity, transferring groups other than amino-acyl groups"/>
    <property type="evidence" value="ECO:0007669"/>
    <property type="project" value="InterPro"/>
</dbReference>
<dbReference type="InterPro" id="IPR016181">
    <property type="entry name" value="Acyl_CoA_acyltransferase"/>
</dbReference>
<dbReference type="AlphaFoldDB" id="A0A8J6ZDN2"/>
<dbReference type="Gene3D" id="3.40.630.30">
    <property type="match status" value="1"/>
</dbReference>
<organism evidence="6 7">
    <name type="scientific">Mangrovicoccus algicola</name>
    <dbReference type="NCBI Taxonomy" id="2771008"/>
    <lineage>
        <taxon>Bacteria</taxon>
        <taxon>Pseudomonadati</taxon>
        <taxon>Pseudomonadota</taxon>
        <taxon>Alphaproteobacteria</taxon>
        <taxon>Rhodobacterales</taxon>
        <taxon>Paracoccaceae</taxon>
        <taxon>Mangrovicoccus</taxon>
    </lineage>
</organism>
<protein>
    <submittedName>
        <fullName evidence="6">N-acetyltransferase family protein</fullName>
    </submittedName>
</protein>
<comment type="catalytic activity">
    <reaction evidence="4">
        <text>L-methionine sulfone + acetyl-CoA = N-acetyl-L-methionine sulfone + CoA + H(+)</text>
        <dbReference type="Rhea" id="RHEA:47656"/>
        <dbReference type="ChEBI" id="CHEBI:15378"/>
        <dbReference type="ChEBI" id="CHEBI:57287"/>
        <dbReference type="ChEBI" id="CHEBI:57288"/>
        <dbReference type="ChEBI" id="CHEBI:87824"/>
        <dbReference type="ChEBI" id="CHEBI:87825"/>
    </reaction>
</comment>
<dbReference type="FunFam" id="3.40.630.30:FF:000026">
    <property type="entry name" value="Phosphinothricin acetyltransferase"/>
    <property type="match status" value="1"/>
</dbReference>
<evidence type="ECO:0000256" key="1">
    <source>
        <dbReference type="ARBA" id="ARBA00022679"/>
    </source>
</evidence>
<gene>
    <name evidence="6" type="ORF">ICN82_17795</name>
</gene>
<name>A0A8J6ZDN2_9RHOB</name>
<comment type="catalytic activity">
    <reaction evidence="3">
        <text>L-methionine sulfoximine + acetyl-CoA = N-acetyl-L-methionine sulfoximine + CoA + H(+)</text>
        <dbReference type="Rhea" id="RHEA:47660"/>
        <dbReference type="ChEBI" id="CHEBI:15378"/>
        <dbReference type="ChEBI" id="CHEBI:57287"/>
        <dbReference type="ChEBI" id="CHEBI:57288"/>
        <dbReference type="ChEBI" id="CHEBI:87826"/>
        <dbReference type="ChEBI" id="CHEBI:87827"/>
    </reaction>
</comment>
<keyword evidence="7" id="KW-1185">Reference proteome</keyword>
<dbReference type="InterPro" id="IPR000182">
    <property type="entry name" value="GNAT_dom"/>
</dbReference>
<proteinExistence type="predicted"/>
<reference evidence="6" key="1">
    <citation type="submission" date="2020-09" db="EMBL/GenBank/DDBJ databases">
        <title>A novel bacterium of genus Mangrovicoccus, isolated from South China Sea.</title>
        <authorList>
            <person name="Huang H."/>
            <person name="Mo K."/>
            <person name="Hu Y."/>
        </authorList>
    </citation>
    <scope>NUCLEOTIDE SEQUENCE</scope>
    <source>
        <strain evidence="6">HB182678</strain>
    </source>
</reference>
<evidence type="ECO:0000256" key="2">
    <source>
        <dbReference type="ARBA" id="ARBA00023315"/>
    </source>
</evidence>
<dbReference type="Pfam" id="PF00583">
    <property type="entry name" value="Acetyltransf_1"/>
    <property type="match status" value="1"/>
</dbReference>
<keyword evidence="1" id="KW-0808">Transferase</keyword>
<evidence type="ECO:0000256" key="3">
    <source>
        <dbReference type="ARBA" id="ARBA00050603"/>
    </source>
</evidence>
<dbReference type="RefSeq" id="WP_193185538.1">
    <property type="nucleotide sequence ID" value="NZ_JACVXA010000070.1"/>
</dbReference>
<comment type="caution">
    <text evidence="6">The sequence shown here is derived from an EMBL/GenBank/DDBJ whole genome shotgun (WGS) entry which is preliminary data.</text>
</comment>
<sequence>MLICDAEERDLDGITAIYNHAVAHTTAIWNDAQVDLPNRRAWLKARREAGHPVLVARAEDGTVAGYASFGDWRAFDGYRHTVEHSVYVRADLRGGGIGLALMQALIARARSAGKHAMVAGIEAGNAGSLRLHERLGFERAGVLREVGTKFGQWLDLVFMTRRLDDRPGPGTGGTS</sequence>
<evidence type="ECO:0000313" key="7">
    <source>
        <dbReference type="Proteomes" id="UP000609121"/>
    </source>
</evidence>
<dbReference type="EMBL" id="JACVXA010000070">
    <property type="protein sequence ID" value="MBE3640061.1"/>
    <property type="molecule type" value="Genomic_DNA"/>
</dbReference>
<accession>A0A8J6ZDN2</accession>
<dbReference type="PROSITE" id="PS51186">
    <property type="entry name" value="GNAT"/>
    <property type="match status" value="1"/>
</dbReference>